<dbReference type="Proteomes" id="UP000069001">
    <property type="component" value="Unassembled WGS sequence"/>
</dbReference>
<dbReference type="EMBL" id="LOYH01000092">
    <property type="protein sequence ID" value="KVK74980.1"/>
    <property type="molecule type" value="Genomic_DNA"/>
</dbReference>
<reference evidence="1 2" key="1">
    <citation type="submission" date="2015-11" db="EMBL/GenBank/DDBJ databases">
        <title>Expanding the genomic diversity of Burkholderia species for the development of highly accurate diagnostics.</title>
        <authorList>
            <person name="Sahl J."/>
            <person name="Keim P."/>
            <person name="Wagner D."/>
        </authorList>
    </citation>
    <scope>NUCLEOTIDE SEQUENCE [LARGE SCALE GENOMIC DNA]</scope>
    <source>
        <strain evidence="1 2">MSMB1302</strain>
    </source>
</reference>
<proteinExistence type="predicted"/>
<evidence type="ECO:0000313" key="2">
    <source>
        <dbReference type="Proteomes" id="UP000069001"/>
    </source>
</evidence>
<dbReference type="AlphaFoldDB" id="A0A103Z7S1"/>
<gene>
    <name evidence="1" type="ORF">WS90_28020</name>
</gene>
<sequence length="106" mass="11625">MTTTRTQLHRAGLLLHLLASRQIHVDRFEGMAVFVEIVSTGSLITGAEHGRQAFDHVSVGKKAALAAGKAESTIRRSVVQPVHLASRVASLCPKKDRQEKQLQVIY</sequence>
<accession>A0A103Z7S1</accession>
<name>A0A103Z7S1_BURCE</name>
<comment type="caution">
    <text evidence="1">The sequence shown here is derived from an EMBL/GenBank/DDBJ whole genome shotgun (WGS) entry which is preliminary data.</text>
</comment>
<evidence type="ECO:0000313" key="1">
    <source>
        <dbReference type="EMBL" id="KVK74980.1"/>
    </source>
</evidence>
<organism evidence="1 2">
    <name type="scientific">Burkholderia cepacia</name>
    <name type="common">Pseudomonas cepacia</name>
    <dbReference type="NCBI Taxonomy" id="292"/>
    <lineage>
        <taxon>Bacteria</taxon>
        <taxon>Pseudomonadati</taxon>
        <taxon>Pseudomonadota</taxon>
        <taxon>Betaproteobacteria</taxon>
        <taxon>Burkholderiales</taxon>
        <taxon>Burkholderiaceae</taxon>
        <taxon>Burkholderia</taxon>
        <taxon>Burkholderia cepacia complex</taxon>
    </lineage>
</organism>
<protein>
    <submittedName>
        <fullName evidence="1">Uncharacterized protein</fullName>
    </submittedName>
</protein>